<evidence type="ECO:0000313" key="7">
    <source>
        <dbReference type="Proteomes" id="UP000521676"/>
    </source>
</evidence>
<dbReference type="PANTHER" id="PTHR43875">
    <property type="entry name" value="MALTODEXTRIN IMPORT ATP-BINDING PROTEIN MSMX"/>
    <property type="match status" value="1"/>
</dbReference>
<evidence type="ECO:0000313" key="5">
    <source>
        <dbReference type="EMBL" id="NWJ44564.1"/>
    </source>
</evidence>
<dbReference type="Pfam" id="PF17912">
    <property type="entry name" value="OB_MalK"/>
    <property type="match status" value="1"/>
</dbReference>
<keyword evidence="2" id="KW-0547">Nucleotide-binding</keyword>
<keyword evidence="8" id="KW-1185">Reference proteome</keyword>
<dbReference type="EMBL" id="CP128399">
    <property type="protein sequence ID" value="WJW66455.1"/>
    <property type="molecule type" value="Genomic_DNA"/>
</dbReference>
<dbReference type="SMART" id="SM00382">
    <property type="entry name" value="AAA"/>
    <property type="match status" value="1"/>
</dbReference>
<dbReference type="NCBIfam" id="NF008653">
    <property type="entry name" value="PRK11650.1"/>
    <property type="match status" value="1"/>
</dbReference>
<dbReference type="InterPro" id="IPR003593">
    <property type="entry name" value="AAA+_ATPase"/>
</dbReference>
<dbReference type="InterPro" id="IPR027417">
    <property type="entry name" value="P-loop_NTPase"/>
</dbReference>
<dbReference type="PROSITE" id="PS00211">
    <property type="entry name" value="ABC_TRANSPORTER_1"/>
    <property type="match status" value="1"/>
</dbReference>
<proteinExistence type="predicted"/>
<dbReference type="Proteomes" id="UP001431572">
    <property type="component" value="Chromosome 1"/>
</dbReference>
<protein>
    <submittedName>
        <fullName evidence="5">Sn-glycerol-3-phosphate ABC transporter ATP-binding protein UgpC</fullName>
    </submittedName>
</protein>
<evidence type="ECO:0000313" key="6">
    <source>
        <dbReference type="EMBL" id="WJW66455.1"/>
    </source>
</evidence>
<dbReference type="SUPFAM" id="SSF50331">
    <property type="entry name" value="MOP-like"/>
    <property type="match status" value="1"/>
</dbReference>
<dbReference type="GO" id="GO:0005524">
    <property type="term" value="F:ATP binding"/>
    <property type="evidence" value="ECO:0007669"/>
    <property type="project" value="UniProtKB-KW"/>
</dbReference>
<dbReference type="EMBL" id="JACATZ010000001">
    <property type="protein sequence ID" value="NWJ44564.1"/>
    <property type="molecule type" value="Genomic_DNA"/>
</dbReference>
<dbReference type="InterPro" id="IPR015855">
    <property type="entry name" value="ABC_transpr_MalK-like"/>
</dbReference>
<accession>A0A8T7LRA5</accession>
<evidence type="ECO:0000256" key="3">
    <source>
        <dbReference type="ARBA" id="ARBA00022840"/>
    </source>
</evidence>
<dbReference type="InterPro" id="IPR040582">
    <property type="entry name" value="OB_MalK-like"/>
</dbReference>
<reference evidence="6" key="2">
    <citation type="journal article" date="2024" name="Nature">
        <title>Anoxygenic phototroph of the Chloroflexota uses a type I reaction centre.</title>
        <authorList>
            <person name="Tsuji J.M."/>
            <person name="Shaw N.A."/>
            <person name="Nagashima S."/>
            <person name="Venkiteswaran J.J."/>
            <person name="Schiff S.L."/>
            <person name="Watanabe T."/>
            <person name="Fukui M."/>
            <person name="Hanada S."/>
            <person name="Tank M."/>
            <person name="Neufeld J.D."/>
        </authorList>
    </citation>
    <scope>NUCLEOTIDE SEQUENCE</scope>
    <source>
        <strain evidence="6">L227-S17</strain>
    </source>
</reference>
<dbReference type="AlphaFoldDB" id="A0A8T7LRA5"/>
<organism evidence="5 7">
    <name type="scientific">Candidatus Chlorohelix allophototropha</name>
    <dbReference type="NCBI Taxonomy" id="3003348"/>
    <lineage>
        <taxon>Bacteria</taxon>
        <taxon>Bacillati</taxon>
        <taxon>Chloroflexota</taxon>
        <taxon>Chloroflexia</taxon>
        <taxon>Candidatus Chloroheliales</taxon>
        <taxon>Candidatus Chloroheliaceae</taxon>
        <taxon>Candidatus Chlorohelix</taxon>
    </lineage>
</organism>
<evidence type="ECO:0000256" key="2">
    <source>
        <dbReference type="ARBA" id="ARBA00022741"/>
    </source>
</evidence>
<name>A0A8T7LRA5_9CHLR</name>
<feature type="domain" description="ABC transporter" evidence="4">
    <location>
        <begin position="4"/>
        <end position="236"/>
    </location>
</feature>
<evidence type="ECO:0000313" key="8">
    <source>
        <dbReference type="Proteomes" id="UP001431572"/>
    </source>
</evidence>
<sequence length="380" mass="42802">MAGLTLEHVYKKYSNEFIAVKDLNLEIKDQEFLVLVGPSGCGKSTALRMVAGLEEISSGNLVIAGKRVNDVPPKDRDIAMVFQSYALYPHMSVYDNMAFGLKLRHTPKDQIKKKVQEAADMLEIGHLLDRKPKQLSGGQRQRVALGRAIVREPKVFLMDEPLSNLDAKLRVATRTQISKLHQRLMTTIIYVTHDQTEAMTMADRIVVLKDGILQQEPDTPQNLYDFPDNMFVAGFIGSPPMNFFDAVLTGDSQTQFLDAGTFKIKVPEQFKRDLASSLNKEVVMGIRPEHISDQALSAQDSNEFNTANVKVEVVEPMGSEVYVYLASGKHNFIARLDSRTRSRPNDDMKVVFELNQIHVFDKVTQKSLVTRHNVERPNRG</sequence>
<dbReference type="SUPFAM" id="SSF52540">
    <property type="entry name" value="P-loop containing nucleoside triphosphate hydrolases"/>
    <property type="match status" value="1"/>
</dbReference>
<dbReference type="GO" id="GO:0016887">
    <property type="term" value="F:ATP hydrolysis activity"/>
    <property type="evidence" value="ECO:0007669"/>
    <property type="project" value="InterPro"/>
</dbReference>
<keyword evidence="3 5" id="KW-0067">ATP-binding</keyword>
<dbReference type="PROSITE" id="PS50893">
    <property type="entry name" value="ABC_TRANSPORTER_2"/>
    <property type="match status" value="1"/>
</dbReference>
<dbReference type="FunFam" id="3.40.50.300:FF:000042">
    <property type="entry name" value="Maltose/maltodextrin ABC transporter, ATP-binding protein"/>
    <property type="match status" value="1"/>
</dbReference>
<dbReference type="Gene3D" id="2.40.50.140">
    <property type="entry name" value="Nucleic acid-binding proteins"/>
    <property type="match status" value="1"/>
</dbReference>
<dbReference type="Proteomes" id="UP000521676">
    <property type="component" value="Unassembled WGS sequence"/>
</dbReference>
<dbReference type="Gene3D" id="3.40.50.300">
    <property type="entry name" value="P-loop containing nucleotide triphosphate hydrolases"/>
    <property type="match status" value="1"/>
</dbReference>
<evidence type="ECO:0000256" key="1">
    <source>
        <dbReference type="ARBA" id="ARBA00022448"/>
    </source>
</evidence>
<evidence type="ECO:0000259" key="4">
    <source>
        <dbReference type="PROSITE" id="PS50893"/>
    </source>
</evidence>
<dbReference type="InterPro" id="IPR012340">
    <property type="entry name" value="NA-bd_OB-fold"/>
</dbReference>
<dbReference type="InterPro" id="IPR017871">
    <property type="entry name" value="ABC_transporter-like_CS"/>
</dbReference>
<dbReference type="InterPro" id="IPR047641">
    <property type="entry name" value="ABC_transpr_MalK/UgpC-like"/>
</dbReference>
<dbReference type="Pfam" id="PF00005">
    <property type="entry name" value="ABC_tran"/>
    <property type="match status" value="1"/>
</dbReference>
<dbReference type="InterPro" id="IPR008995">
    <property type="entry name" value="Mo/tungstate-bd_C_term_dom"/>
</dbReference>
<dbReference type="InterPro" id="IPR003439">
    <property type="entry name" value="ABC_transporter-like_ATP-bd"/>
</dbReference>
<dbReference type="GO" id="GO:0140359">
    <property type="term" value="F:ABC-type transporter activity"/>
    <property type="evidence" value="ECO:0007669"/>
    <property type="project" value="InterPro"/>
</dbReference>
<dbReference type="RefSeq" id="WP_341468341.1">
    <property type="nucleotide sequence ID" value="NZ_CP128399.1"/>
</dbReference>
<gene>
    <name evidence="5" type="primary">ugpC</name>
    <name evidence="5" type="ORF">HXX08_01665</name>
    <name evidence="6" type="ORF">OZ401_002253</name>
</gene>
<dbReference type="GO" id="GO:0008643">
    <property type="term" value="P:carbohydrate transport"/>
    <property type="evidence" value="ECO:0007669"/>
    <property type="project" value="InterPro"/>
</dbReference>
<keyword evidence="1" id="KW-0813">Transport</keyword>
<dbReference type="PANTHER" id="PTHR43875:SF1">
    <property type="entry name" value="OSMOPROTECTIVE COMPOUNDS UPTAKE ATP-BINDING PROTEIN GGTA"/>
    <property type="match status" value="1"/>
</dbReference>
<dbReference type="CDD" id="cd03301">
    <property type="entry name" value="ABC_MalK_N"/>
    <property type="match status" value="1"/>
</dbReference>
<dbReference type="GO" id="GO:0055052">
    <property type="term" value="C:ATP-binding cassette (ABC) transporter complex, substrate-binding subunit-containing"/>
    <property type="evidence" value="ECO:0007669"/>
    <property type="project" value="TreeGrafter"/>
</dbReference>
<dbReference type="Gene3D" id="2.40.50.100">
    <property type="match status" value="1"/>
</dbReference>
<reference evidence="5 7" key="1">
    <citation type="submission" date="2020-06" db="EMBL/GenBank/DDBJ databases">
        <title>Anoxygenic phototrophic Chloroflexota member uses a Type I reaction center.</title>
        <authorList>
            <person name="Tsuji J.M."/>
            <person name="Shaw N.A."/>
            <person name="Nagashima S."/>
            <person name="Venkiteswaran J."/>
            <person name="Schiff S.L."/>
            <person name="Hanada S."/>
            <person name="Tank M."/>
            <person name="Neufeld J.D."/>
        </authorList>
    </citation>
    <scope>NUCLEOTIDE SEQUENCE [LARGE SCALE GENOMIC DNA]</scope>
    <source>
        <strain evidence="5">L227-S17</strain>
    </source>
</reference>